<keyword evidence="3" id="KW-1185">Reference proteome</keyword>
<dbReference type="STRING" id="926567.TheveDRAFT_0333"/>
<dbReference type="Pfam" id="PF10670">
    <property type="entry name" value="DUF4198"/>
    <property type="match status" value="1"/>
</dbReference>
<dbReference type="eggNOG" id="COG5266">
    <property type="taxonomic scope" value="Bacteria"/>
</dbReference>
<dbReference type="HOGENOM" id="CLU_096093_0_0_0"/>
<gene>
    <name evidence="2" type="ORF">TheveDRAFT_0333</name>
</gene>
<protein>
    <submittedName>
        <fullName evidence="2">Nickel uptake transporter family protein</fullName>
    </submittedName>
</protein>
<dbReference type="OrthoDB" id="5368503at2"/>
<feature type="chain" id="PRO_5003540930" evidence="1">
    <location>
        <begin position="27"/>
        <end position="247"/>
    </location>
</feature>
<dbReference type="AlphaFoldDB" id="H0UP90"/>
<keyword evidence="1" id="KW-0732">Signal</keyword>
<evidence type="ECO:0000313" key="2">
    <source>
        <dbReference type="EMBL" id="EHM09503.1"/>
    </source>
</evidence>
<feature type="signal peptide" evidence="1">
    <location>
        <begin position="1"/>
        <end position="26"/>
    </location>
</feature>
<evidence type="ECO:0000256" key="1">
    <source>
        <dbReference type="SAM" id="SignalP"/>
    </source>
</evidence>
<dbReference type="Proteomes" id="UP000005730">
    <property type="component" value="Chromosome"/>
</dbReference>
<proteinExistence type="predicted"/>
<dbReference type="InterPro" id="IPR019613">
    <property type="entry name" value="DUF4198"/>
</dbReference>
<dbReference type="EMBL" id="CM001377">
    <property type="protein sequence ID" value="EHM09503.1"/>
    <property type="molecule type" value="Genomic_DNA"/>
</dbReference>
<accession>H0UP90</accession>
<reference evidence="2 3" key="1">
    <citation type="submission" date="2011-10" db="EMBL/GenBank/DDBJ databases">
        <title>The Noncontiguous Finished genome of Thermanaerovibrio velox DSM 12556.</title>
        <authorList>
            <consortium name="US DOE Joint Genome Institute (JGI-PGF)"/>
            <person name="Lucas S."/>
            <person name="Copeland A."/>
            <person name="Lapidus A."/>
            <person name="Glavina del Rio T."/>
            <person name="Dalin E."/>
            <person name="Tice H."/>
            <person name="Bruce D."/>
            <person name="Goodwin L."/>
            <person name="Pitluck S."/>
            <person name="Peters L."/>
            <person name="Mikhailova N."/>
            <person name="Teshima H."/>
            <person name="Kyrpides N."/>
            <person name="Mavromatis K."/>
            <person name="Ivanova N."/>
            <person name="Markowitz V."/>
            <person name="Cheng J.-F."/>
            <person name="Hugenholtz P."/>
            <person name="Woyke T."/>
            <person name="Wu D."/>
            <person name="Spring S."/>
            <person name="Brambilla E.-M."/>
            <person name="Klenk H.-P."/>
            <person name="Eisen J.A."/>
        </authorList>
    </citation>
    <scope>NUCLEOTIDE SEQUENCE [LARGE SCALE GENOMIC DNA]</scope>
    <source>
        <strain evidence="2 3">DSM 12556</strain>
    </source>
</reference>
<organism evidence="2 3">
    <name type="scientific">Thermanaerovibrio velox DSM 12556</name>
    <dbReference type="NCBI Taxonomy" id="926567"/>
    <lineage>
        <taxon>Bacteria</taxon>
        <taxon>Thermotogati</taxon>
        <taxon>Synergistota</taxon>
        <taxon>Synergistia</taxon>
        <taxon>Synergistales</taxon>
        <taxon>Synergistaceae</taxon>
        <taxon>Thermanaerovibrio</taxon>
    </lineage>
</organism>
<name>H0UP90_9BACT</name>
<sequence length="247" mass="26665">MFRTARRLCGLLALTVAMTVPSLASAHGVWIGEQQSKMTIILGEGAANDAYDPSKVKWVRAYGDGTGQVPVEIQRLQDHVIITKAPGAQIITLAFDHGYWSQDSSGKWHNKPKSQINNPVGDGMRALKFSTSYIGPSASPAVIPDLDLQVVPSVNPLSLKKGDSLKVRVLLHGKPVKGASLYPDFIGDVDVSVKTDNDGYAIVRVPSAGLNVIGAKVNVENPDKSDRDGEKINYFATLVFNLQKDED</sequence>
<evidence type="ECO:0000313" key="3">
    <source>
        <dbReference type="Proteomes" id="UP000005730"/>
    </source>
</evidence>